<gene>
    <name evidence="10" type="ORF">F0P94_18525</name>
</gene>
<keyword evidence="6 9" id="KW-1133">Transmembrane helix</keyword>
<dbReference type="InterPro" id="IPR050297">
    <property type="entry name" value="LipidA_mod_glycosyltrf_83"/>
</dbReference>
<accession>A0A5N1IP07</accession>
<evidence type="ECO:0000256" key="5">
    <source>
        <dbReference type="ARBA" id="ARBA00022692"/>
    </source>
</evidence>
<feature type="transmembrane region" description="Helical" evidence="9">
    <location>
        <begin position="392"/>
        <end position="408"/>
    </location>
</feature>
<dbReference type="GO" id="GO:0009103">
    <property type="term" value="P:lipopolysaccharide biosynthetic process"/>
    <property type="evidence" value="ECO:0007669"/>
    <property type="project" value="UniProtKB-ARBA"/>
</dbReference>
<sequence>MKFRNFLKAHAPILLAALALQLLFFCLALHFKSIYITDSQEYLYQAENIKNHGSLYSWEWKKPFILQMWTLRTPVYGYLVYLTQLVSSSHFGILVLQNLLAFLNFTGLVWLLKDVKLPKKYLHSILFIALVFFPTHLVYTNMVMSELVLETCLFWSFFFLILYLKWPHPRWMLFYNLLLALAVLTKPVLVYFWLPNMLFMAYLVWKNRKKILLLQSLIMPFSIFALCFYNQQVTGYFHYTSIKTYNLSDYNTYALLTHLHGMDSAQAILKKINQTDADYANLEERLKHIEKESFAIIKENIGLYSWLHFRGAVNFLLDPGRYDLVSFLPPLQTKTEFGFFNEWRERGFAGILNYFSKLPLGLTLYMALIFGINLIMAVIFAWWGFFHRKQDLAVRIFAVVLMGYMAAAPGPIGCARFKEPVWFLLVFASVLSAQYFFNRKQSKHAGQIFRTNKETLV</sequence>
<dbReference type="GO" id="GO:0005886">
    <property type="term" value="C:plasma membrane"/>
    <property type="evidence" value="ECO:0007669"/>
    <property type="project" value="UniProtKB-SubCell"/>
</dbReference>
<dbReference type="Proteomes" id="UP000326570">
    <property type="component" value="Unassembled WGS sequence"/>
</dbReference>
<feature type="transmembrane region" description="Helical" evidence="9">
    <location>
        <begin position="147"/>
        <end position="166"/>
    </location>
</feature>
<evidence type="ECO:0008006" key="12">
    <source>
        <dbReference type="Google" id="ProtNLM"/>
    </source>
</evidence>
<proteinExistence type="predicted"/>
<feature type="transmembrane region" description="Helical" evidence="9">
    <location>
        <begin position="172"/>
        <end position="199"/>
    </location>
</feature>
<evidence type="ECO:0000256" key="4">
    <source>
        <dbReference type="ARBA" id="ARBA00022679"/>
    </source>
</evidence>
<dbReference type="AlphaFoldDB" id="A0A5N1IP07"/>
<evidence type="ECO:0000256" key="9">
    <source>
        <dbReference type="SAM" id="Phobius"/>
    </source>
</evidence>
<evidence type="ECO:0000256" key="8">
    <source>
        <dbReference type="SAM" id="Coils"/>
    </source>
</evidence>
<dbReference type="PANTHER" id="PTHR33908">
    <property type="entry name" value="MANNOSYLTRANSFERASE YKCB-RELATED"/>
    <property type="match status" value="1"/>
</dbReference>
<keyword evidence="11" id="KW-1185">Reference proteome</keyword>
<evidence type="ECO:0000256" key="7">
    <source>
        <dbReference type="ARBA" id="ARBA00023136"/>
    </source>
</evidence>
<feature type="transmembrane region" description="Helical" evidence="9">
    <location>
        <begin position="211"/>
        <end position="231"/>
    </location>
</feature>
<keyword evidence="4" id="KW-0808">Transferase</keyword>
<feature type="transmembrane region" description="Helical" evidence="9">
    <location>
        <begin position="420"/>
        <end position="437"/>
    </location>
</feature>
<evidence type="ECO:0000256" key="1">
    <source>
        <dbReference type="ARBA" id="ARBA00004651"/>
    </source>
</evidence>
<organism evidence="10 11">
    <name type="scientific">Adhaeribacter soli</name>
    <dbReference type="NCBI Taxonomy" id="2607655"/>
    <lineage>
        <taxon>Bacteria</taxon>
        <taxon>Pseudomonadati</taxon>
        <taxon>Bacteroidota</taxon>
        <taxon>Cytophagia</taxon>
        <taxon>Cytophagales</taxon>
        <taxon>Hymenobacteraceae</taxon>
        <taxon>Adhaeribacter</taxon>
    </lineage>
</organism>
<keyword evidence="5 9" id="KW-0812">Transmembrane</keyword>
<keyword evidence="7 9" id="KW-0472">Membrane</keyword>
<evidence type="ECO:0000256" key="2">
    <source>
        <dbReference type="ARBA" id="ARBA00022475"/>
    </source>
</evidence>
<evidence type="ECO:0000313" key="11">
    <source>
        <dbReference type="Proteomes" id="UP000326570"/>
    </source>
</evidence>
<keyword evidence="3" id="KW-0328">Glycosyltransferase</keyword>
<dbReference type="GO" id="GO:0016763">
    <property type="term" value="F:pentosyltransferase activity"/>
    <property type="evidence" value="ECO:0007669"/>
    <property type="project" value="TreeGrafter"/>
</dbReference>
<comment type="caution">
    <text evidence="10">The sequence shown here is derived from an EMBL/GenBank/DDBJ whole genome shotgun (WGS) entry which is preliminary data.</text>
</comment>
<keyword evidence="2" id="KW-1003">Cell membrane</keyword>
<evidence type="ECO:0000313" key="10">
    <source>
        <dbReference type="EMBL" id="KAA9325220.1"/>
    </source>
</evidence>
<feature type="coiled-coil region" evidence="8">
    <location>
        <begin position="265"/>
        <end position="292"/>
    </location>
</feature>
<comment type="subcellular location">
    <subcellularLocation>
        <location evidence="1">Cell membrane</location>
        <topology evidence="1">Multi-pass membrane protein</topology>
    </subcellularLocation>
</comment>
<feature type="transmembrane region" description="Helical" evidence="9">
    <location>
        <begin position="124"/>
        <end position="140"/>
    </location>
</feature>
<dbReference type="EMBL" id="VTWT01000013">
    <property type="protein sequence ID" value="KAA9325220.1"/>
    <property type="molecule type" value="Genomic_DNA"/>
</dbReference>
<evidence type="ECO:0000256" key="3">
    <source>
        <dbReference type="ARBA" id="ARBA00022676"/>
    </source>
</evidence>
<evidence type="ECO:0000256" key="6">
    <source>
        <dbReference type="ARBA" id="ARBA00022989"/>
    </source>
</evidence>
<feature type="transmembrane region" description="Helical" evidence="9">
    <location>
        <begin position="362"/>
        <end position="385"/>
    </location>
</feature>
<dbReference type="PANTHER" id="PTHR33908:SF11">
    <property type="entry name" value="MEMBRANE PROTEIN"/>
    <property type="match status" value="1"/>
</dbReference>
<name>A0A5N1IP07_9BACT</name>
<feature type="transmembrane region" description="Helical" evidence="9">
    <location>
        <begin position="93"/>
        <end position="112"/>
    </location>
</feature>
<dbReference type="RefSeq" id="WP_150905860.1">
    <property type="nucleotide sequence ID" value="NZ_VTWT01000013.1"/>
</dbReference>
<reference evidence="10 11" key="1">
    <citation type="submission" date="2019-09" db="EMBL/GenBank/DDBJ databases">
        <title>Genome sequence of Adhaeribacter sp. M2.</title>
        <authorList>
            <person name="Srinivasan S."/>
        </authorList>
    </citation>
    <scope>NUCLEOTIDE SEQUENCE [LARGE SCALE GENOMIC DNA]</scope>
    <source>
        <strain evidence="10 11">M2</strain>
    </source>
</reference>
<keyword evidence="8" id="KW-0175">Coiled coil</keyword>
<feature type="transmembrane region" description="Helical" evidence="9">
    <location>
        <begin position="64"/>
        <end position="81"/>
    </location>
</feature>
<protein>
    <recommendedName>
        <fullName evidence="12">Glycosyltransferase RgtA/B/C/D-like domain-containing protein</fullName>
    </recommendedName>
</protein>